<dbReference type="EMBL" id="LFJN01000009">
    <property type="protein sequence ID" value="KPI41705.1"/>
    <property type="molecule type" value="Genomic_DNA"/>
</dbReference>
<dbReference type="GO" id="GO:0000145">
    <property type="term" value="C:exocyst"/>
    <property type="evidence" value="ECO:0007669"/>
    <property type="project" value="UniProtKB-UniRule"/>
</dbReference>
<dbReference type="AlphaFoldDB" id="A0A0N1HBK4"/>
<feature type="compositionally biased region" description="Polar residues" evidence="5">
    <location>
        <begin position="12"/>
        <end position="21"/>
    </location>
</feature>
<dbReference type="VEuPathDB" id="FungiDB:AB675_9188"/>
<dbReference type="PANTHER" id="PTHR14146:SF0">
    <property type="entry name" value="EXOCYST COMPLEX COMPONENT 4"/>
    <property type="match status" value="1"/>
</dbReference>
<evidence type="ECO:0000256" key="4">
    <source>
        <dbReference type="RuleBase" id="RU367079"/>
    </source>
</evidence>
<name>A0A0N1HBK4_9EURO</name>
<feature type="compositionally biased region" description="Basic and acidic residues" evidence="5">
    <location>
        <begin position="54"/>
        <end position="64"/>
    </location>
</feature>
<feature type="compositionally biased region" description="Polar residues" evidence="5">
    <location>
        <begin position="158"/>
        <end position="174"/>
    </location>
</feature>
<sequence length="1257" mass="139389">MSGGNPYAVNGYSGSRSNVSNPYAGAGSAGGAYADPYLAQNNQSSASVNSYGSRDTRDTRDSQRDRRRSPAPVNPYGTEQSPAPRENRRAGAYGGLGAAPRPPQPPQQTQDRQQLRDDVDQQYSPRRPSQPREPDSGYARYDTPPVPPHQSDRRPQTRDGQNNYTDTGSFSQRQPALRPTGQRFEQPPPVPASTRAAANGYTTGSSATSRYRDNYGGRPTKSMDEIMRHIQSSWKPMEGDDCVPVKVALQLMDPSSLGLAEKEPDFAATHVDLQKSLKSVVNEHYADFNSAVGTYHKIQNAIKESQNRVRMLKSGLMNVKGEQRDLDDMFGLLAIIEDLKNVPARLEERISEKRFLSAVDLLLESLRGLRKSELEQIGALSDMRSYFANQESSLVDILVEELHDHLYLKSPYCADRWKKKRQADGEQSDLVASMSETGHAWDRPVYHFLSNLDTSLAMEEDASKNPEADTFYYMYMILEALSKLGYLEEAVQRIEQRMPVELFRVVEKTSSEIDARYPSHVRGQLKKEKRTAMTMRIDDGRGQVLSDFLWTLFTKFEAVAEGYRVLHEVVSGLATREGISKPEKLTGSFKELWKLYQMEMRSTLHDYLATDGERGERNRLASANNADVFAKQQRDRKKRMFKLAEMDEKALGIKEEKAELDQILKSSVPGLVNKTSDKGVNDVSDRTGYDNTSAGHKLLIEPGVFNMTILLTPSLTFLQRLKEIVPQTSHIPMSTLTSFLDDFLINVFHPQLEEAVTELCTRCLVDVTAFEEDPSWRSHSPFPIFKGTSEFMALIRSFSTMLASIPHDSMFTQLIINQLVTYYDKCFGYYKSLVSRVTNHTTSTGANTLTLKAAASYAESGDIRDFALQLWEVGRAGQKKANLVEQEVQALLKAVKTSPVSAYDIISDPKSVHQLSLLYNSMQWMSAALAQLRNVETTSASKQKAGSSVRRWTLIKSLRPLSTSSAEKPAYLPLTSETVIPFDTTLTSFRNLAQTAILTLHLDIRCGIIFQLSRILCGPEISKSPATSNADPAQPLRIDSASLPPLSSGAYPFVLSAPPSSASSLILRLNGDLIAFDANITSYLGNKERSFIAADLSKLVDRFMVAGADNILVMNANGAERMRVDAMVIQQNLRSMVANSATNVAAKPSAIPNTDGNGLGISEATTNGSAADADDGVLAATHTYYSLFLDGPDEILKYVSNAKSGGQEVGYTYDELRTLVELCFSEALRGDDREESVKARKRMGAVLLQLGEVMWDS</sequence>
<keyword evidence="9" id="KW-1185">Reference proteome</keyword>
<evidence type="ECO:0000256" key="3">
    <source>
        <dbReference type="ARBA" id="ARBA00022927"/>
    </source>
</evidence>
<feature type="domain" description="Exocyst complex component Sec8 N-terminal" evidence="6">
    <location>
        <begin position="223"/>
        <end position="321"/>
    </location>
</feature>
<dbReference type="PANTHER" id="PTHR14146">
    <property type="entry name" value="EXOCYST COMPLEX COMPONENT 4"/>
    <property type="match status" value="1"/>
</dbReference>
<evidence type="ECO:0000256" key="2">
    <source>
        <dbReference type="ARBA" id="ARBA00022483"/>
    </source>
</evidence>
<dbReference type="RefSeq" id="XP_018001668.1">
    <property type="nucleotide sequence ID" value="XM_018149699.1"/>
</dbReference>
<feature type="compositionally biased region" description="Low complexity" evidence="5">
    <location>
        <begin position="23"/>
        <end position="50"/>
    </location>
</feature>
<keyword evidence="2 4" id="KW-0268">Exocytosis</keyword>
<keyword evidence="1 4" id="KW-0813">Transport</keyword>
<evidence type="ECO:0000313" key="9">
    <source>
        <dbReference type="Proteomes" id="UP000038010"/>
    </source>
</evidence>
<comment type="similarity">
    <text evidence="4">Belongs to the SEC8 family.</text>
</comment>
<dbReference type="GO" id="GO:0006904">
    <property type="term" value="P:vesicle docking involved in exocytosis"/>
    <property type="evidence" value="ECO:0007669"/>
    <property type="project" value="InterPro"/>
</dbReference>
<dbReference type="OrthoDB" id="272977at2759"/>
<organism evidence="8 9">
    <name type="scientific">Cyphellophora attinorum</name>
    <dbReference type="NCBI Taxonomy" id="1664694"/>
    <lineage>
        <taxon>Eukaryota</taxon>
        <taxon>Fungi</taxon>
        <taxon>Dikarya</taxon>
        <taxon>Ascomycota</taxon>
        <taxon>Pezizomycotina</taxon>
        <taxon>Eurotiomycetes</taxon>
        <taxon>Chaetothyriomycetidae</taxon>
        <taxon>Chaetothyriales</taxon>
        <taxon>Cyphellophoraceae</taxon>
        <taxon>Cyphellophora</taxon>
    </lineage>
</organism>
<feature type="domain" description="Exocyst complex component Sec8 middle helical bundle" evidence="7">
    <location>
        <begin position="465"/>
        <end position="715"/>
    </location>
</feature>
<comment type="caution">
    <text evidence="8">The sequence shown here is derived from an EMBL/GenBank/DDBJ whole genome shotgun (WGS) entry which is preliminary data.</text>
</comment>
<evidence type="ECO:0000259" key="6">
    <source>
        <dbReference type="Pfam" id="PF04048"/>
    </source>
</evidence>
<reference evidence="8 9" key="1">
    <citation type="submission" date="2015-06" db="EMBL/GenBank/DDBJ databases">
        <title>Draft genome of the ant-associated black yeast Phialophora attae CBS 131958.</title>
        <authorList>
            <person name="Moreno L.F."/>
            <person name="Stielow B.J."/>
            <person name="de Hoog S."/>
            <person name="Vicente V.A."/>
            <person name="Weiss V.A."/>
            <person name="de Vries M."/>
            <person name="Cruz L.M."/>
            <person name="Souza E.M."/>
        </authorList>
    </citation>
    <scope>NUCLEOTIDE SEQUENCE [LARGE SCALE GENOMIC DNA]</scope>
    <source>
        <strain evidence="8 9">CBS 131958</strain>
    </source>
</reference>
<gene>
    <name evidence="8" type="ORF">AB675_9188</name>
</gene>
<feature type="compositionally biased region" description="Basic and acidic residues" evidence="5">
    <location>
        <begin position="210"/>
        <end position="221"/>
    </location>
</feature>
<dbReference type="GO" id="GO:0090522">
    <property type="term" value="P:vesicle tethering involved in exocytosis"/>
    <property type="evidence" value="ECO:0007669"/>
    <property type="project" value="UniProtKB-UniRule"/>
</dbReference>
<dbReference type="STRING" id="1664694.A0A0N1HBK4"/>
<protein>
    <recommendedName>
        <fullName evidence="4">Exocyst complex component Sec8</fullName>
    </recommendedName>
</protein>
<accession>A0A0N1HBK4</accession>
<dbReference type="InterPro" id="IPR007191">
    <property type="entry name" value="Sec8_exocyst_N"/>
</dbReference>
<dbReference type="InterPro" id="IPR039682">
    <property type="entry name" value="Sec8/EXOC4"/>
</dbReference>
<dbReference type="GO" id="GO:0006893">
    <property type="term" value="P:Golgi to plasma membrane transport"/>
    <property type="evidence" value="ECO:0007669"/>
    <property type="project" value="TreeGrafter"/>
</dbReference>
<dbReference type="GO" id="GO:0006612">
    <property type="term" value="P:protein targeting to membrane"/>
    <property type="evidence" value="ECO:0007669"/>
    <property type="project" value="UniProtKB-UniRule"/>
</dbReference>
<evidence type="ECO:0000256" key="5">
    <source>
        <dbReference type="SAM" id="MobiDB-lite"/>
    </source>
</evidence>
<comment type="function">
    <text evidence="4">Component of the exocyst complex involved in the docking of exocytic vesicles with fusion sites on the plasma membrane.</text>
</comment>
<evidence type="ECO:0000313" key="8">
    <source>
        <dbReference type="EMBL" id="KPI41705.1"/>
    </source>
</evidence>
<evidence type="ECO:0000256" key="1">
    <source>
        <dbReference type="ARBA" id="ARBA00022448"/>
    </source>
</evidence>
<keyword evidence="3 4" id="KW-0653">Protein transport</keyword>
<dbReference type="Pfam" id="PF20652">
    <property type="entry name" value="Sec8_C"/>
    <property type="match status" value="1"/>
</dbReference>
<evidence type="ECO:0000259" key="7">
    <source>
        <dbReference type="Pfam" id="PF20652"/>
    </source>
</evidence>
<dbReference type="Pfam" id="PF04048">
    <property type="entry name" value="Sec8_N"/>
    <property type="match status" value="1"/>
</dbReference>
<feature type="compositionally biased region" description="Polar residues" evidence="5">
    <location>
        <begin position="200"/>
        <end position="209"/>
    </location>
</feature>
<dbReference type="GO" id="GO:0015031">
    <property type="term" value="P:protein transport"/>
    <property type="evidence" value="ECO:0007669"/>
    <property type="project" value="UniProtKB-KW"/>
</dbReference>
<dbReference type="GeneID" id="28741579"/>
<dbReference type="Proteomes" id="UP000038010">
    <property type="component" value="Unassembled WGS sequence"/>
</dbReference>
<proteinExistence type="inferred from homology"/>
<feature type="region of interest" description="Disordered" evidence="5">
    <location>
        <begin position="1"/>
        <end position="221"/>
    </location>
</feature>
<dbReference type="InterPro" id="IPR048630">
    <property type="entry name" value="Sec8_M"/>
</dbReference>